<dbReference type="Pfam" id="PF13274">
    <property type="entry name" value="SocA_Panacea"/>
    <property type="match status" value="1"/>
</dbReference>
<evidence type="ECO:0000259" key="2">
    <source>
        <dbReference type="PROSITE" id="PS50943"/>
    </source>
</evidence>
<feature type="domain" description="HTH cro/C1-type" evidence="2">
    <location>
        <begin position="6"/>
        <end position="60"/>
    </location>
</feature>
<proteinExistence type="predicted"/>
<dbReference type="InterPro" id="IPR025272">
    <property type="entry name" value="SocA_Panacea"/>
</dbReference>
<comment type="caution">
    <text evidence="3">The sequence shown here is derived from an EMBL/GenBank/DDBJ whole genome shotgun (WGS) entry which is preliminary data.</text>
</comment>
<gene>
    <name evidence="3" type="ORF">COU03_03865</name>
</gene>
<evidence type="ECO:0000313" key="3">
    <source>
        <dbReference type="EMBL" id="PIR90853.1"/>
    </source>
</evidence>
<dbReference type="PANTHER" id="PTHR46558:SF4">
    <property type="entry name" value="DNA-BIDING PHAGE PROTEIN"/>
    <property type="match status" value="1"/>
</dbReference>
<dbReference type="GO" id="GO:0003677">
    <property type="term" value="F:DNA binding"/>
    <property type="evidence" value="ECO:0007669"/>
    <property type="project" value="UniProtKB-KW"/>
</dbReference>
<dbReference type="Gene3D" id="1.10.260.40">
    <property type="entry name" value="lambda repressor-like DNA-binding domains"/>
    <property type="match status" value="1"/>
</dbReference>
<evidence type="ECO:0000256" key="1">
    <source>
        <dbReference type="ARBA" id="ARBA00023125"/>
    </source>
</evidence>
<keyword evidence="1" id="KW-0238">DNA-binding</keyword>
<dbReference type="SUPFAM" id="SSF47413">
    <property type="entry name" value="lambda repressor-like DNA-binding domains"/>
    <property type="match status" value="1"/>
</dbReference>
<organism evidence="3 4">
    <name type="scientific">bacterium (Candidatus Gribaldobacteria) CG10_big_fil_rev_8_21_14_0_10_41_12</name>
    <dbReference type="NCBI Taxonomy" id="2014277"/>
    <lineage>
        <taxon>Bacteria</taxon>
        <taxon>Candidatus Gribaldobacteria</taxon>
    </lineage>
</organism>
<accession>A0A2H0UVM1</accession>
<dbReference type="InterPro" id="IPR001387">
    <property type="entry name" value="Cro/C1-type_HTH"/>
</dbReference>
<dbReference type="AlphaFoldDB" id="A0A2H0UVM1"/>
<dbReference type="PANTHER" id="PTHR46558">
    <property type="entry name" value="TRACRIPTIONAL REGULATORY PROTEIN-RELATED-RELATED"/>
    <property type="match status" value="1"/>
</dbReference>
<dbReference type="SMART" id="SM00530">
    <property type="entry name" value="HTH_XRE"/>
    <property type="match status" value="1"/>
</dbReference>
<reference evidence="4" key="1">
    <citation type="submission" date="2017-09" db="EMBL/GenBank/DDBJ databases">
        <title>Depth-based differentiation of microbial function through sediment-hosted aquifers and enrichment of novel symbionts in the deep terrestrial subsurface.</title>
        <authorList>
            <person name="Probst A.J."/>
            <person name="Ladd B."/>
            <person name="Jarett J.K."/>
            <person name="Geller-Mcgrath D.E."/>
            <person name="Sieber C.M.K."/>
            <person name="Emerson J.B."/>
            <person name="Anantharaman K."/>
            <person name="Thomas B.C."/>
            <person name="Malmstrom R."/>
            <person name="Stieglmeier M."/>
            <person name="Klingl A."/>
            <person name="Woyke T."/>
            <person name="Ryan C.M."/>
            <person name="Banfield J.F."/>
        </authorList>
    </citation>
    <scope>NUCLEOTIDE SEQUENCE [LARGE SCALE GENOMIC DNA]</scope>
</reference>
<dbReference type="EMBL" id="PFAV01000072">
    <property type="protein sequence ID" value="PIR90853.1"/>
    <property type="molecule type" value="Genomic_DNA"/>
</dbReference>
<dbReference type="Proteomes" id="UP000228906">
    <property type="component" value="Unassembled WGS sequence"/>
</dbReference>
<dbReference type="PROSITE" id="PS50943">
    <property type="entry name" value="HTH_CROC1"/>
    <property type="match status" value="1"/>
</dbReference>
<dbReference type="CDD" id="cd00093">
    <property type="entry name" value="HTH_XRE"/>
    <property type="match status" value="1"/>
</dbReference>
<dbReference type="Pfam" id="PF01381">
    <property type="entry name" value="HTH_3"/>
    <property type="match status" value="1"/>
</dbReference>
<sequence>MLAKFIKQLRKKHSLTQEFLASKIGISRPTYLQIEKGERDLTITEAQKLADIFGVLFDDFTQGKETPAPKIVLEKKAKPKEVKQEARISVPQENIVKLKETLLYILEKIGALPNIGEAVICKILYFIDFDYYEKYEEQLIGATYIKNHHGPTPAAFTEIIKQMELDDDLIRVVKKYFQYDQKKYLPRRKADLSVFSAREKELIDEEIERFKDFNASRIKEYSHKDVPWIGAEDLQPISYEAVFCRTPEFSVRQYGDEL</sequence>
<evidence type="ECO:0000313" key="4">
    <source>
        <dbReference type="Proteomes" id="UP000228906"/>
    </source>
</evidence>
<dbReference type="InterPro" id="IPR010982">
    <property type="entry name" value="Lambda_DNA-bd_dom_sf"/>
</dbReference>
<name>A0A2H0UVM1_9BACT</name>
<protein>
    <submittedName>
        <fullName evidence="3">XRE family transcriptional regulator</fullName>
    </submittedName>
</protein>